<dbReference type="EMBL" id="JARJCM010000267">
    <property type="protein sequence ID" value="KAJ7020322.1"/>
    <property type="molecule type" value="Genomic_DNA"/>
</dbReference>
<gene>
    <name evidence="1" type="ORF">C8F04DRAFT_302486</name>
</gene>
<evidence type="ECO:0000313" key="1">
    <source>
        <dbReference type="EMBL" id="KAJ7020322.1"/>
    </source>
</evidence>
<dbReference type="AlphaFoldDB" id="A0AAD6S719"/>
<dbReference type="Gene3D" id="3.80.10.10">
    <property type="entry name" value="Ribonuclease Inhibitor"/>
    <property type="match status" value="1"/>
</dbReference>
<dbReference type="InterPro" id="IPR032675">
    <property type="entry name" value="LRR_dom_sf"/>
</dbReference>
<reference evidence="1" key="1">
    <citation type="submission" date="2023-03" db="EMBL/GenBank/DDBJ databases">
        <title>Massive genome expansion in bonnet fungi (Mycena s.s.) driven by repeated elements and novel gene families across ecological guilds.</title>
        <authorList>
            <consortium name="Lawrence Berkeley National Laboratory"/>
            <person name="Harder C.B."/>
            <person name="Miyauchi S."/>
            <person name="Viragh M."/>
            <person name="Kuo A."/>
            <person name="Thoen E."/>
            <person name="Andreopoulos B."/>
            <person name="Lu D."/>
            <person name="Skrede I."/>
            <person name="Drula E."/>
            <person name="Henrissat B."/>
            <person name="Morin E."/>
            <person name="Kohler A."/>
            <person name="Barry K."/>
            <person name="LaButti K."/>
            <person name="Morin E."/>
            <person name="Salamov A."/>
            <person name="Lipzen A."/>
            <person name="Mereny Z."/>
            <person name="Hegedus B."/>
            <person name="Baldrian P."/>
            <person name="Stursova M."/>
            <person name="Weitz H."/>
            <person name="Taylor A."/>
            <person name="Grigoriev I.V."/>
            <person name="Nagy L.G."/>
            <person name="Martin F."/>
            <person name="Kauserud H."/>
        </authorList>
    </citation>
    <scope>NUCLEOTIDE SEQUENCE</scope>
    <source>
        <strain evidence="1">CBHHK200</strain>
    </source>
</reference>
<accession>A0AAD6S719</accession>
<evidence type="ECO:0000313" key="2">
    <source>
        <dbReference type="Proteomes" id="UP001218188"/>
    </source>
</evidence>
<proteinExistence type="predicted"/>
<keyword evidence="2" id="KW-1185">Reference proteome</keyword>
<sequence>MSLPATPQRLFDEILLMIFRETQLPSWMTDYVIPPTLAPFRGSPSCADLYTRRTITEVSKAWYNLGVALLYEKITLRRLDQLPALLWALEARESLRPLVRSLEITFLAPWNFLEYHDFEIRKIVELCPRLSHFGYFPANDQHFELHHRLLPSPSSTGSAITSLGFTFLPGTLLQPALIQHCRNLRSLSLVLLLPMTPSALEQLKRRSGPDARRRCEEEEHHPLPFDNLEVLHITVDNDSAIRDTWSMPRLQRVSLRGKMNHQTSGLLAPFGGTIASLSLYDLHFAASSALLLQRVLDSCPKLDHLALSVSLFDPALRHPTITAIDIFCLGWTTPGVIQLRSLSARFPALQTLRTLDESMRFLRDIPRSLPQSVEFARLWEWAAGHSDDASSD</sequence>
<organism evidence="1 2">
    <name type="scientific">Mycena alexandri</name>
    <dbReference type="NCBI Taxonomy" id="1745969"/>
    <lineage>
        <taxon>Eukaryota</taxon>
        <taxon>Fungi</taxon>
        <taxon>Dikarya</taxon>
        <taxon>Basidiomycota</taxon>
        <taxon>Agaricomycotina</taxon>
        <taxon>Agaricomycetes</taxon>
        <taxon>Agaricomycetidae</taxon>
        <taxon>Agaricales</taxon>
        <taxon>Marasmiineae</taxon>
        <taxon>Mycenaceae</taxon>
        <taxon>Mycena</taxon>
    </lineage>
</organism>
<dbReference type="SUPFAM" id="SSF52047">
    <property type="entry name" value="RNI-like"/>
    <property type="match status" value="1"/>
</dbReference>
<name>A0AAD6S719_9AGAR</name>
<dbReference type="Proteomes" id="UP001218188">
    <property type="component" value="Unassembled WGS sequence"/>
</dbReference>
<comment type="caution">
    <text evidence="1">The sequence shown here is derived from an EMBL/GenBank/DDBJ whole genome shotgun (WGS) entry which is preliminary data.</text>
</comment>
<protein>
    <submittedName>
        <fullName evidence="1">Uncharacterized protein</fullName>
    </submittedName>
</protein>